<sequence>MRISSLPLEAGIKLGPILLETAVKHYFDRILTDRCSQENGSTTQLRQDELLYDEAFNVIKTFLEASTKHTVEELQQFSNMRTPAPPWVHVVKTCVPMVCCDDAASYLIKALGGEEMTKRVVGGTKWWQVRGVAGVDGEWMAAKKDWHEAEKRYKAQEERASSMDTNTGSGDRSSSSSRDSKPEVPADASPNYQPEMDEMRCILYIHGGGYYFGSVDQERYSIQRYARKVNGRVFAINYRLAPQYPFPCAIQDSLAAYLYLIRPPPGASHRPVKPAHIVIAGDSAGGGLSIALLQVLRDSGLPMPAGAFLISPWCDLTHSFPSIHMNTATDIIPEYGLSFFKPSTLWPPPPDTLTSKVQETVRHRIQQVMRLRTHKSTESHRSPSPSKSPTIATPQEHDLRIPETGQTLHLGSSASLPLVDVQHGGGSQTISCYTSEGESISVDDQIHLYAPNYLLKHPLISPVNSYLGGLPPLFVIASDKEVLRDEIIYFAHRAAHPDKYPVSEEVRRMYPALDGIEHRCSPTQIHLQVYDDAAHTLPVLFSFTTPAKYCYRAIATFIRHVTGMTPPGGVDTSLGSIPMTDSPAEVDTSITSTVPSITINSENAPPSSSAIPSDASKHHRSRSLWTISKSPDSAAKEEDPTARRKSFRRSISATFSVIRPSPNGTPNPSYFSPKPGAKASPSHSAQHSGVSTPIREESVDVAGPRFHDRMESLGKRDDVRTAGEPSVYANGMETMIRERVSTRGAVRPLEPEAELSAFALPPELVGVVSELAIRRYLAGKAKFDKKFHKTSKTIAKQRKRNLETAKKDAMKNMSQFQSYMEAQQRNPGRAPESFKGVEVKEGKSASGSWSWAWALDVDEHPPPSSIVSRRDTDEAVRLARIADQSVMATENMMSGNNLWSMIVNFLTVNPVEGSHSHRPHRHHHESGSEEQGEKAAAVGDKGKEREKEAEKTHGGSKRERFRSRFALLVAQSRKT</sequence>
<feature type="domain" description="Alpha/beta hydrolase fold-3" evidence="3">
    <location>
        <begin position="202"/>
        <end position="326"/>
    </location>
</feature>
<feature type="region of interest" description="Disordered" evidence="2">
    <location>
        <begin position="597"/>
        <end position="693"/>
    </location>
</feature>
<evidence type="ECO:0000259" key="3">
    <source>
        <dbReference type="Pfam" id="PF07859"/>
    </source>
</evidence>
<keyword evidence="5" id="KW-1185">Reference proteome</keyword>
<feature type="region of interest" description="Disordered" evidence="2">
    <location>
        <begin position="151"/>
        <end position="193"/>
    </location>
</feature>
<evidence type="ECO:0000313" key="4">
    <source>
        <dbReference type="EMBL" id="KAH8087826.1"/>
    </source>
</evidence>
<reference evidence="4" key="1">
    <citation type="journal article" date="2021" name="New Phytol.">
        <title>Evolutionary innovations through gain and loss of genes in the ectomycorrhizal Boletales.</title>
        <authorList>
            <person name="Wu G."/>
            <person name="Miyauchi S."/>
            <person name="Morin E."/>
            <person name="Kuo A."/>
            <person name="Drula E."/>
            <person name="Varga T."/>
            <person name="Kohler A."/>
            <person name="Feng B."/>
            <person name="Cao Y."/>
            <person name="Lipzen A."/>
            <person name="Daum C."/>
            <person name="Hundley H."/>
            <person name="Pangilinan J."/>
            <person name="Johnson J."/>
            <person name="Barry K."/>
            <person name="LaButti K."/>
            <person name="Ng V."/>
            <person name="Ahrendt S."/>
            <person name="Min B."/>
            <person name="Choi I.G."/>
            <person name="Park H."/>
            <person name="Plett J.M."/>
            <person name="Magnuson J."/>
            <person name="Spatafora J.W."/>
            <person name="Nagy L.G."/>
            <person name="Henrissat B."/>
            <person name="Grigoriev I.V."/>
            <person name="Yang Z.L."/>
            <person name="Xu J."/>
            <person name="Martin F.M."/>
        </authorList>
    </citation>
    <scope>NUCLEOTIDE SEQUENCE</scope>
    <source>
        <strain evidence="4">KKN 215</strain>
    </source>
</reference>
<feature type="region of interest" description="Disordered" evidence="2">
    <location>
        <begin position="371"/>
        <end position="394"/>
    </location>
</feature>
<dbReference type="InterPro" id="IPR013094">
    <property type="entry name" value="AB_hydrolase_3"/>
</dbReference>
<feature type="non-terminal residue" evidence="4">
    <location>
        <position position="975"/>
    </location>
</feature>
<dbReference type="PANTHER" id="PTHR48081:SF5">
    <property type="entry name" value="ALPHA_BETA HYDROLASE FOLD-3 DOMAIN-CONTAINING PROTEIN"/>
    <property type="match status" value="1"/>
</dbReference>
<gene>
    <name evidence="4" type="ORF">BXZ70DRAFT_1044506</name>
</gene>
<evidence type="ECO:0000256" key="1">
    <source>
        <dbReference type="ARBA" id="ARBA00022801"/>
    </source>
</evidence>
<organism evidence="4 5">
    <name type="scientific">Cristinia sonorae</name>
    <dbReference type="NCBI Taxonomy" id="1940300"/>
    <lineage>
        <taxon>Eukaryota</taxon>
        <taxon>Fungi</taxon>
        <taxon>Dikarya</taxon>
        <taxon>Basidiomycota</taxon>
        <taxon>Agaricomycotina</taxon>
        <taxon>Agaricomycetes</taxon>
        <taxon>Agaricomycetidae</taxon>
        <taxon>Agaricales</taxon>
        <taxon>Pleurotineae</taxon>
        <taxon>Stephanosporaceae</taxon>
        <taxon>Cristinia</taxon>
    </lineage>
</organism>
<dbReference type="Proteomes" id="UP000813824">
    <property type="component" value="Unassembled WGS sequence"/>
</dbReference>
<proteinExistence type="predicted"/>
<name>A0A8K0XLS6_9AGAR</name>
<feature type="compositionally biased region" description="Low complexity" evidence="2">
    <location>
        <begin position="168"/>
        <end position="177"/>
    </location>
</feature>
<accession>A0A8K0XLS6</accession>
<dbReference type="InterPro" id="IPR029058">
    <property type="entry name" value="AB_hydrolase_fold"/>
</dbReference>
<dbReference type="AlphaFoldDB" id="A0A8K0XLS6"/>
<dbReference type="SUPFAM" id="SSF53474">
    <property type="entry name" value="alpha/beta-Hydrolases"/>
    <property type="match status" value="1"/>
</dbReference>
<dbReference type="EMBL" id="JAEVFJ010000040">
    <property type="protein sequence ID" value="KAH8087826.1"/>
    <property type="molecule type" value="Genomic_DNA"/>
</dbReference>
<feature type="compositionally biased region" description="Polar residues" evidence="2">
    <location>
        <begin position="681"/>
        <end position="691"/>
    </location>
</feature>
<feature type="compositionally biased region" description="Basic and acidic residues" evidence="2">
    <location>
        <begin position="940"/>
        <end position="958"/>
    </location>
</feature>
<evidence type="ECO:0000313" key="5">
    <source>
        <dbReference type="Proteomes" id="UP000813824"/>
    </source>
</evidence>
<protein>
    <submittedName>
        <fullName evidence="4">Alpha/beta-hydrolase</fullName>
    </submittedName>
</protein>
<dbReference type="GO" id="GO:0016787">
    <property type="term" value="F:hydrolase activity"/>
    <property type="evidence" value="ECO:0007669"/>
    <property type="project" value="UniProtKB-KW"/>
</dbReference>
<feature type="compositionally biased region" description="Polar residues" evidence="2">
    <location>
        <begin position="382"/>
        <end position="393"/>
    </location>
</feature>
<dbReference type="InterPro" id="IPR050300">
    <property type="entry name" value="GDXG_lipolytic_enzyme"/>
</dbReference>
<dbReference type="Gene3D" id="3.40.50.1820">
    <property type="entry name" value="alpha/beta hydrolase"/>
    <property type="match status" value="1"/>
</dbReference>
<comment type="caution">
    <text evidence="4">The sequence shown here is derived from an EMBL/GenBank/DDBJ whole genome shotgun (WGS) entry which is preliminary data.</text>
</comment>
<dbReference type="OrthoDB" id="1662883at2759"/>
<feature type="compositionally biased region" description="Low complexity" evidence="2">
    <location>
        <begin position="597"/>
        <end position="614"/>
    </location>
</feature>
<feature type="region of interest" description="Disordered" evidence="2">
    <location>
        <begin position="913"/>
        <end position="975"/>
    </location>
</feature>
<feature type="compositionally biased region" description="Basic and acidic residues" evidence="2">
    <location>
        <begin position="151"/>
        <end position="161"/>
    </location>
</feature>
<evidence type="ECO:0000256" key="2">
    <source>
        <dbReference type="SAM" id="MobiDB-lite"/>
    </source>
</evidence>
<dbReference type="PANTHER" id="PTHR48081">
    <property type="entry name" value="AB HYDROLASE SUPERFAMILY PROTEIN C4A8.06C"/>
    <property type="match status" value="1"/>
</dbReference>
<keyword evidence="1" id="KW-0378">Hydrolase</keyword>
<dbReference type="Pfam" id="PF07859">
    <property type="entry name" value="Abhydrolase_3"/>
    <property type="match status" value="1"/>
</dbReference>